<feature type="domain" description="Aldehyde dehydrogenase" evidence="6">
    <location>
        <begin position="533"/>
        <end position="749"/>
    </location>
</feature>
<evidence type="ECO:0000313" key="8">
    <source>
        <dbReference type="Proteomes" id="UP000068382"/>
    </source>
</evidence>
<dbReference type="EMBL" id="LPUY01000065">
    <property type="protein sequence ID" value="KUP92820.1"/>
    <property type="molecule type" value="Genomic_DNA"/>
</dbReference>
<evidence type="ECO:0000256" key="4">
    <source>
        <dbReference type="PROSITE-ProRule" id="PRU10007"/>
    </source>
</evidence>
<dbReference type="AlphaFoldDB" id="A0A132BYL0"/>
<keyword evidence="8" id="KW-1185">Reference proteome</keyword>
<evidence type="ECO:0000256" key="1">
    <source>
        <dbReference type="ARBA" id="ARBA00009986"/>
    </source>
</evidence>
<dbReference type="Proteomes" id="UP000068382">
    <property type="component" value="Unassembled WGS sequence"/>
</dbReference>
<reference evidence="7 8" key="1">
    <citation type="submission" date="2015-12" db="EMBL/GenBank/DDBJ databases">
        <title>Genome sequence of the marine Rhodobacteraceae strain O3.65, Candidatus Tritonibacter horizontis.</title>
        <authorList>
            <person name="Poehlein A."/>
            <person name="Giebel H.A."/>
            <person name="Voget S."/>
            <person name="Brinkhoff T."/>
        </authorList>
    </citation>
    <scope>NUCLEOTIDE SEQUENCE [LARGE SCALE GENOMIC DNA]</scope>
    <source>
        <strain evidence="7 8">O3.65</strain>
    </source>
</reference>
<organism evidence="7 8">
    <name type="scientific">Tritonibacter horizontis</name>
    <dbReference type="NCBI Taxonomy" id="1768241"/>
    <lineage>
        <taxon>Bacteria</taxon>
        <taxon>Pseudomonadati</taxon>
        <taxon>Pseudomonadota</taxon>
        <taxon>Alphaproteobacteria</taxon>
        <taxon>Rhodobacterales</taxon>
        <taxon>Paracoccaceae</taxon>
        <taxon>Tritonibacter</taxon>
    </lineage>
</organism>
<name>A0A132BYL0_9RHOB</name>
<comment type="similarity">
    <text evidence="1 3 5">Belongs to the aldehyde dehydrogenase family.</text>
</comment>
<dbReference type="Gene3D" id="3.40.605.10">
    <property type="entry name" value="Aldehyde Dehydrogenase, Chain A, domain 1"/>
    <property type="match status" value="2"/>
</dbReference>
<dbReference type="PIRSF" id="PIRSF036490">
    <property type="entry name" value="Aldedh_dupl"/>
    <property type="match status" value="1"/>
</dbReference>
<dbReference type="Pfam" id="PF00171">
    <property type="entry name" value="Aldedh"/>
    <property type="match status" value="2"/>
</dbReference>
<dbReference type="RefSeq" id="WP_068243413.1">
    <property type="nucleotide sequence ID" value="NZ_LPUY01000065.1"/>
</dbReference>
<dbReference type="InterPro" id="IPR016161">
    <property type="entry name" value="Ald_DH/histidinol_DH"/>
</dbReference>
<feature type="domain" description="Aldehyde dehydrogenase" evidence="6">
    <location>
        <begin position="46"/>
        <end position="481"/>
    </location>
</feature>
<dbReference type="InterPro" id="IPR016162">
    <property type="entry name" value="Ald_DH_N"/>
</dbReference>
<evidence type="ECO:0000259" key="6">
    <source>
        <dbReference type="Pfam" id="PF00171"/>
    </source>
</evidence>
<evidence type="ECO:0000256" key="2">
    <source>
        <dbReference type="ARBA" id="ARBA00023002"/>
    </source>
</evidence>
<dbReference type="OrthoDB" id="9812625at2"/>
<dbReference type="Gene3D" id="3.40.309.10">
    <property type="entry name" value="Aldehyde Dehydrogenase, Chain A, domain 2"/>
    <property type="match status" value="1"/>
</dbReference>
<dbReference type="InterPro" id="IPR015590">
    <property type="entry name" value="Aldehyde_DH_dom"/>
</dbReference>
<sequence length="780" mass="83162">MTIKEIFDSMDYGLAPESAADAFAWLVDQGSRFGLFIDGTFTQPGKGFESRNPATGEVLAELTQATQKDVEAAVKAARAAQPGWAEIGGTGRAMFLYAIARLLQKHSRLFAVLETLDNGKPIRESRDIDIPLVQRHFYHHAGHAQLMDTEMAGREALGVCGQIIPWNFPLLMLAWKVAPALAMGNTVVLKPAEYTSLTALLFADICRQAGLPKGVVNIVTGDGAVGEMIVNAKVDKIAFTGSTDVGRKIRQATAGSGKALTLELGGKSPYIVFDDADLDSAIEGLVDAIWFNQGQVCCAGSRLLVQESVSERFHTKLRARMKTLRLGDPLDKCVDVGAIIDPVQHAQITKMVASARNCTVHQSPVALPTQGCFYPPTLIEGLSPADPLMQEEIFGPVLVSTTFRTPAEAVELANNTRYGLAATLWTENVNLALDIAPKLAAGVVWVNGTNMFDAAAPFGGVRESGFGREGGVEGLMAYTRASEKPEPLAPVPAFESNDAPVAPGGLDRTAKMFVGGKQARPDGGYSKPVYGPDGNLLGHVGIGNRKDVRNAVEAAHAAKGWSKTTGHLRAQILYYLAENLAARADEFAMRIDAMTGKGTGAAEVEASLQRLFSAAAWADKYDGLAHGVPIRGVALGMKEPVGTIGILCADEAPLLGLISAVAPALAMGNRVVLAASQAFPLAATDLYQVLETSDLPAGVVNILTGSHKELGETLVKHLNLDAVWSFSSTDLSKMIEEASAGNLKRTWVNNGQAFDWSRDQSKRFLQAATEVKTVWIPYGE</sequence>
<evidence type="ECO:0000313" key="7">
    <source>
        <dbReference type="EMBL" id="KUP92820.1"/>
    </source>
</evidence>
<dbReference type="EC" id="1.2.1.3" evidence="7"/>
<dbReference type="InterPro" id="IPR011408">
    <property type="entry name" value="Aldehyde_DH"/>
</dbReference>
<accession>A0A132BYL0</accession>
<comment type="caution">
    <text evidence="7">The sequence shown here is derived from an EMBL/GenBank/DDBJ whole genome shotgun (WGS) entry which is preliminary data.</text>
</comment>
<dbReference type="InterPro" id="IPR016163">
    <property type="entry name" value="Ald_DH_C"/>
</dbReference>
<feature type="active site" evidence="4">
    <location>
        <position position="263"/>
    </location>
</feature>
<dbReference type="SUPFAM" id="SSF53720">
    <property type="entry name" value="ALDH-like"/>
    <property type="match status" value="2"/>
</dbReference>
<gene>
    <name evidence="7" type="primary">aldA_2</name>
    <name evidence="7" type="ORF">TRIHO_22710</name>
</gene>
<dbReference type="InterPro" id="IPR029510">
    <property type="entry name" value="Ald_DH_CS_GLU"/>
</dbReference>
<evidence type="ECO:0000256" key="5">
    <source>
        <dbReference type="RuleBase" id="RU003345"/>
    </source>
</evidence>
<dbReference type="PATRIC" id="fig|1768241.3.peg.2385"/>
<dbReference type="FunFam" id="3.40.605.10:FF:000007">
    <property type="entry name" value="NAD/NADP-dependent betaine aldehyde dehydrogenase"/>
    <property type="match status" value="1"/>
</dbReference>
<proteinExistence type="inferred from homology"/>
<protein>
    <submittedName>
        <fullName evidence="7">Putative aldehyde dehydrogenase AldA</fullName>
        <ecNumber evidence="7">1.2.1.3</ecNumber>
    </submittedName>
</protein>
<keyword evidence="2 5" id="KW-0560">Oxidoreductase</keyword>
<dbReference type="PROSITE" id="PS00687">
    <property type="entry name" value="ALDEHYDE_DEHYDR_GLU"/>
    <property type="match status" value="1"/>
</dbReference>
<evidence type="ECO:0000256" key="3">
    <source>
        <dbReference type="PIRNR" id="PIRNR036490"/>
    </source>
</evidence>
<dbReference type="PANTHER" id="PTHR11699">
    <property type="entry name" value="ALDEHYDE DEHYDROGENASE-RELATED"/>
    <property type="match status" value="1"/>
</dbReference>
<dbReference type="GO" id="GO:0004029">
    <property type="term" value="F:aldehyde dehydrogenase (NAD+) activity"/>
    <property type="evidence" value="ECO:0007669"/>
    <property type="project" value="UniProtKB-EC"/>
</dbReference>